<reference evidence="8 9" key="1">
    <citation type="submission" date="2017-11" db="EMBL/GenBank/DDBJ databases">
        <title>Genome sequence of Entomoplasma luminosum PIMN-1 (ATCC 49195).</title>
        <authorList>
            <person name="Lo W.-S."/>
            <person name="Gasparich G.E."/>
            <person name="Kuo C.-H."/>
        </authorList>
    </citation>
    <scope>NUCLEOTIDE SEQUENCE [LARGE SCALE GENOMIC DNA]</scope>
    <source>
        <strain evidence="8 9">PIMN-1</strain>
    </source>
</reference>
<keyword evidence="5 6" id="KW-0234">DNA repair</keyword>
<comment type="subcellular location">
    <subcellularLocation>
        <location evidence="6">Cytoplasm</location>
    </subcellularLocation>
</comment>
<keyword evidence="8" id="KW-0347">Helicase</keyword>
<keyword evidence="8" id="KW-0378">Hydrolase</keyword>
<dbReference type="SUPFAM" id="SSF47781">
    <property type="entry name" value="RuvA domain 2-like"/>
    <property type="match status" value="1"/>
</dbReference>
<dbReference type="EMBL" id="CP024963">
    <property type="protein sequence ID" value="ATZ17346.1"/>
    <property type="molecule type" value="Genomic_DNA"/>
</dbReference>
<dbReference type="Gene3D" id="1.10.150.20">
    <property type="entry name" value="5' to 3' exonuclease, C-terminal subdomain"/>
    <property type="match status" value="1"/>
</dbReference>
<evidence type="ECO:0000256" key="2">
    <source>
        <dbReference type="ARBA" id="ARBA00022763"/>
    </source>
</evidence>
<dbReference type="AlphaFoldDB" id="A0A2K8NUX7"/>
<accession>A0A2K8NUX7</accession>
<comment type="subunit">
    <text evidence="6">Homotetramer. Forms an RuvA(8)-RuvB(12)-Holliday junction (HJ) complex. HJ DNA is sandwiched between 2 RuvA tetramers; dsDNA enters through RuvA and exits via RuvB. An RuvB hexamer assembles on each DNA strand where it exits the tetramer. Each RuvB hexamer is contacted by two RuvA subunits (via domain III) on 2 adjacent RuvB subunits; this complex drives branch migration. In the full resolvosome a probable DNA-RuvA(4)-RuvB(12)-RuvC(2) complex forms which resolves the HJ.</text>
</comment>
<dbReference type="SMART" id="SM00278">
    <property type="entry name" value="HhH1"/>
    <property type="match status" value="2"/>
</dbReference>
<evidence type="ECO:0000256" key="6">
    <source>
        <dbReference type="HAMAP-Rule" id="MF_00031"/>
    </source>
</evidence>
<dbReference type="InterPro" id="IPR003583">
    <property type="entry name" value="Hlx-hairpin-Hlx_DNA-bd_motif"/>
</dbReference>
<dbReference type="OrthoDB" id="5293449at2"/>
<keyword evidence="2 6" id="KW-0227">DNA damage</keyword>
<keyword evidence="3 6" id="KW-0238">DNA-binding</keyword>
<protein>
    <recommendedName>
        <fullName evidence="6">Holliday junction branch migration complex subunit RuvA</fullName>
    </recommendedName>
</protein>
<feature type="region of interest" description="Domain III" evidence="6">
    <location>
        <begin position="135"/>
        <end position="188"/>
    </location>
</feature>
<comment type="domain">
    <text evidence="6">Has three domains with a flexible linker between the domains II and III and assumes an 'L' shape. Domain III is highly mobile and contacts RuvB.</text>
</comment>
<evidence type="ECO:0000256" key="4">
    <source>
        <dbReference type="ARBA" id="ARBA00023172"/>
    </source>
</evidence>
<keyword evidence="1 6" id="KW-0963">Cytoplasm</keyword>
<dbReference type="InterPro" id="IPR036267">
    <property type="entry name" value="RuvA_C_sf"/>
</dbReference>
<dbReference type="InterPro" id="IPR011114">
    <property type="entry name" value="RuvA_C"/>
</dbReference>
<evidence type="ECO:0000256" key="5">
    <source>
        <dbReference type="ARBA" id="ARBA00023204"/>
    </source>
</evidence>
<dbReference type="GO" id="GO:0006310">
    <property type="term" value="P:DNA recombination"/>
    <property type="evidence" value="ECO:0007669"/>
    <property type="project" value="UniProtKB-UniRule"/>
</dbReference>
<keyword evidence="4 6" id="KW-0233">DNA recombination</keyword>
<dbReference type="KEGG" id="elj:ELUMI_v1c06240"/>
<evidence type="ECO:0000259" key="7">
    <source>
        <dbReference type="SMART" id="SM00278"/>
    </source>
</evidence>
<keyword evidence="8" id="KW-0067">ATP-binding</keyword>
<dbReference type="GO" id="GO:0006281">
    <property type="term" value="P:DNA repair"/>
    <property type="evidence" value="ECO:0007669"/>
    <property type="project" value="UniProtKB-UniRule"/>
</dbReference>
<keyword evidence="9" id="KW-1185">Reference proteome</keyword>
<comment type="similarity">
    <text evidence="6">Belongs to the RuvA family.</text>
</comment>
<dbReference type="InterPro" id="IPR000085">
    <property type="entry name" value="RuvA"/>
</dbReference>
<dbReference type="GO" id="GO:0048476">
    <property type="term" value="C:Holliday junction resolvase complex"/>
    <property type="evidence" value="ECO:0007669"/>
    <property type="project" value="UniProtKB-UniRule"/>
</dbReference>
<dbReference type="GO" id="GO:0005737">
    <property type="term" value="C:cytoplasm"/>
    <property type="evidence" value="ECO:0007669"/>
    <property type="project" value="UniProtKB-SubCell"/>
</dbReference>
<comment type="caution">
    <text evidence="6">Lacks conserved residue(s) required for the propagation of feature annotation.</text>
</comment>
<evidence type="ECO:0000313" key="8">
    <source>
        <dbReference type="EMBL" id="ATZ17346.1"/>
    </source>
</evidence>
<evidence type="ECO:0000256" key="1">
    <source>
        <dbReference type="ARBA" id="ARBA00022490"/>
    </source>
</evidence>
<dbReference type="NCBIfam" id="TIGR00084">
    <property type="entry name" value="ruvA"/>
    <property type="match status" value="1"/>
</dbReference>
<feature type="domain" description="Helix-hairpin-helix DNA-binding motif class 1" evidence="7">
    <location>
        <begin position="106"/>
        <end position="125"/>
    </location>
</feature>
<keyword evidence="8" id="KW-0547">Nucleotide-binding</keyword>
<dbReference type="GO" id="GO:0009378">
    <property type="term" value="F:four-way junction helicase activity"/>
    <property type="evidence" value="ECO:0007669"/>
    <property type="project" value="InterPro"/>
</dbReference>
<sequence>MDYLIGKVIKIQNEEIILENNNQGFKFIFINLKNEKIIVGENIKLYVVDFETEFQKYSYGFLDEKLRDAFNDLVQIRTVGPKTAVNILEKFELDVWMQIIEKQDFEKILSIRGIGTFTAKNILFELNKKYFNYEFNNKQLDVYNALEKMGYKKKEIFSVIKLIDPKLSLDELLKNSLKKLSQLNYEQL</sequence>
<organism evidence="8 9">
    <name type="scientific">Williamsoniiplasma luminosum</name>
    <dbReference type="NCBI Taxonomy" id="214888"/>
    <lineage>
        <taxon>Bacteria</taxon>
        <taxon>Bacillati</taxon>
        <taxon>Mycoplasmatota</taxon>
        <taxon>Mollicutes</taxon>
        <taxon>Entomoplasmatales</taxon>
        <taxon>Williamsoniiplasma</taxon>
    </lineage>
</organism>
<feature type="domain" description="Helix-hairpin-helix DNA-binding motif class 1" evidence="7">
    <location>
        <begin position="71"/>
        <end position="90"/>
    </location>
</feature>
<dbReference type="RefSeq" id="WP_025734204.1">
    <property type="nucleotide sequence ID" value="NZ_CP024963.1"/>
</dbReference>
<dbReference type="GO" id="GO:0000400">
    <property type="term" value="F:four-way junction DNA binding"/>
    <property type="evidence" value="ECO:0007669"/>
    <property type="project" value="UniProtKB-UniRule"/>
</dbReference>
<dbReference type="HAMAP" id="MF_00031">
    <property type="entry name" value="DNA_HJ_migration_RuvA"/>
    <property type="match status" value="1"/>
</dbReference>
<evidence type="ECO:0000313" key="9">
    <source>
        <dbReference type="Proteomes" id="UP000232063"/>
    </source>
</evidence>
<gene>
    <name evidence="6 8" type="primary">ruvA</name>
    <name evidence="8" type="ORF">ELUMI_v1c06240</name>
</gene>
<dbReference type="Proteomes" id="UP000232063">
    <property type="component" value="Chromosome"/>
</dbReference>
<proteinExistence type="inferred from homology"/>
<dbReference type="Pfam" id="PF14520">
    <property type="entry name" value="HHH_5"/>
    <property type="match status" value="1"/>
</dbReference>
<dbReference type="Pfam" id="PF07499">
    <property type="entry name" value="RuvA_C"/>
    <property type="match status" value="1"/>
</dbReference>
<comment type="function">
    <text evidence="6">The RuvA-RuvB-RuvC complex processes Holliday junction (HJ) DNA during genetic recombination and DNA repair, while the RuvA-RuvB complex plays an important role in the rescue of blocked DNA replication forks via replication fork reversal (RFR). RuvA specifically binds to HJ cruciform DNA, conferring on it an open structure. The RuvB hexamer acts as an ATP-dependent pump, pulling dsDNA into and through the RuvAB complex. HJ branch migration allows RuvC to scan DNA until it finds its consensus sequence, where it cleaves and resolves the cruciform DNA.</text>
</comment>
<dbReference type="InterPro" id="IPR010994">
    <property type="entry name" value="RuvA_2-like"/>
</dbReference>
<dbReference type="GO" id="GO:0005524">
    <property type="term" value="F:ATP binding"/>
    <property type="evidence" value="ECO:0007669"/>
    <property type="project" value="InterPro"/>
</dbReference>
<evidence type="ECO:0000256" key="3">
    <source>
        <dbReference type="ARBA" id="ARBA00023125"/>
    </source>
</evidence>
<dbReference type="SUPFAM" id="SSF46929">
    <property type="entry name" value="DNA helicase RuvA subunit, C-terminal domain"/>
    <property type="match status" value="1"/>
</dbReference>
<name>A0A2K8NUX7_9MOLU</name>
<dbReference type="GO" id="GO:0009379">
    <property type="term" value="C:Holliday junction helicase complex"/>
    <property type="evidence" value="ECO:0007669"/>
    <property type="project" value="InterPro"/>
</dbReference>
<dbReference type="CDD" id="cd14332">
    <property type="entry name" value="UBA_RuvA_C"/>
    <property type="match status" value="1"/>
</dbReference>